<keyword evidence="4" id="KW-1133">Transmembrane helix</keyword>
<comment type="caution">
    <text evidence="2">Lacks conserved residue(s) required for the propagation of feature annotation.</text>
</comment>
<reference evidence="6 7" key="1">
    <citation type="journal article" date="2010" name="Stand. Genomic Sci.">
        <title>Complete genome sequence of Conexibacter woesei type strain (ID131577).</title>
        <authorList>
            <person name="Pukall R."/>
            <person name="Lapidus A."/>
            <person name="Glavina Del Rio T."/>
            <person name="Copeland A."/>
            <person name="Tice H."/>
            <person name="Cheng J.-F."/>
            <person name="Lucas S."/>
            <person name="Chen F."/>
            <person name="Nolan M."/>
            <person name="Bruce D."/>
            <person name="Goodwin L."/>
            <person name="Pitluck S."/>
            <person name="Mavromatis K."/>
            <person name="Ivanova N."/>
            <person name="Ovchinnikova G."/>
            <person name="Pati A."/>
            <person name="Chen A."/>
            <person name="Palaniappan K."/>
            <person name="Land M."/>
            <person name="Hauser L."/>
            <person name="Chang Y.-J."/>
            <person name="Jeffries C.D."/>
            <person name="Chain P."/>
            <person name="Meincke L."/>
            <person name="Sims D."/>
            <person name="Brettin T."/>
            <person name="Detter J.C."/>
            <person name="Rohde M."/>
            <person name="Goeker M."/>
            <person name="Bristow J."/>
            <person name="Eisen J.A."/>
            <person name="Markowitz V."/>
            <person name="Kyrpides N.C."/>
            <person name="Klenk H.-P."/>
            <person name="Hugenholtz P."/>
        </authorList>
    </citation>
    <scope>NUCLEOTIDE SEQUENCE [LARGE SCALE GENOMIC DNA]</scope>
    <source>
        <strain evidence="7">DSM 14684 / CIP 108061 / JCM 11494 / NBRC 100937 / ID131577</strain>
    </source>
</reference>
<feature type="transmembrane region" description="Helical" evidence="4">
    <location>
        <begin position="152"/>
        <end position="176"/>
    </location>
</feature>
<keyword evidence="2" id="KW-0378">Hydrolase</keyword>
<evidence type="ECO:0000313" key="6">
    <source>
        <dbReference type="EMBL" id="ADB51413.1"/>
    </source>
</evidence>
<evidence type="ECO:0000256" key="3">
    <source>
        <dbReference type="SAM" id="MobiDB-lite"/>
    </source>
</evidence>
<keyword evidence="4" id="KW-0472">Membrane</keyword>
<evidence type="ECO:0000259" key="5">
    <source>
        <dbReference type="PROSITE" id="PS51635"/>
    </source>
</evidence>
<feature type="domain" description="PNPLA" evidence="5">
    <location>
        <begin position="14"/>
        <end position="426"/>
    </location>
</feature>
<dbReference type="KEGG" id="cwo:Cwoe_2994"/>
<dbReference type="PROSITE" id="PS51635">
    <property type="entry name" value="PNPLA"/>
    <property type="match status" value="1"/>
</dbReference>
<dbReference type="InterPro" id="IPR002641">
    <property type="entry name" value="PNPLA_dom"/>
</dbReference>
<dbReference type="RefSeq" id="WP_012934464.1">
    <property type="nucleotide sequence ID" value="NC_013739.1"/>
</dbReference>
<evidence type="ECO:0000256" key="2">
    <source>
        <dbReference type="PROSITE-ProRule" id="PRU01161"/>
    </source>
</evidence>
<feature type="short sequence motif" description="DGA/G" evidence="2">
    <location>
        <begin position="413"/>
        <end position="415"/>
    </location>
</feature>
<protein>
    <submittedName>
        <fullName evidence="6">Patatin</fullName>
    </submittedName>
</protein>
<dbReference type="GO" id="GO:0016787">
    <property type="term" value="F:hydrolase activity"/>
    <property type="evidence" value="ECO:0007669"/>
    <property type="project" value="UniProtKB-UniRule"/>
</dbReference>
<name>D3FBZ8_CONWI</name>
<dbReference type="Gene3D" id="3.40.1090.10">
    <property type="entry name" value="Cytosolic phospholipase A2 catalytic domain"/>
    <property type="match status" value="2"/>
</dbReference>
<dbReference type="InterPro" id="IPR016035">
    <property type="entry name" value="Acyl_Trfase/lysoPLipase"/>
</dbReference>
<feature type="short sequence motif" description="GXSXG" evidence="2">
    <location>
        <begin position="44"/>
        <end position="48"/>
    </location>
</feature>
<accession>D3FBZ8</accession>
<keyword evidence="1 2" id="KW-0443">Lipid metabolism</keyword>
<evidence type="ECO:0000256" key="4">
    <source>
        <dbReference type="SAM" id="Phobius"/>
    </source>
</evidence>
<feature type="transmembrane region" description="Helical" evidence="4">
    <location>
        <begin position="124"/>
        <end position="146"/>
    </location>
</feature>
<dbReference type="eggNOG" id="COG1752">
    <property type="taxonomic scope" value="Bacteria"/>
</dbReference>
<keyword evidence="7" id="KW-1185">Reference proteome</keyword>
<proteinExistence type="predicted"/>
<feature type="active site" description="Proton acceptor" evidence="2">
    <location>
        <position position="413"/>
    </location>
</feature>
<evidence type="ECO:0000256" key="1">
    <source>
        <dbReference type="ARBA" id="ARBA00023098"/>
    </source>
</evidence>
<dbReference type="AlphaFoldDB" id="D3FBZ8"/>
<sequence>MSTTTPPPDRSCDLVMKGGITSGVVYPHAVVELSREYRFKSIGGTSAGAIAAAASAAAEYGRTSPSGGFARLAELPGWIGRDGNLTALFQPQGRTRRLFALLLAPILHPHRRVRALLGATLRGYWPAVLIGAAAGIALAVAIVLAADGAPLIAIGLVAAVLLSAGGAFAVLAGWLARSATRAVTANGYGLCSGMPGEGKPAKRPALTPWLADLIDATAGRPVGDDAPPLTFGDLWDGPAGAPDAGGEGPWLRLEMMTTNVTNRRAERLPWASREYYFDPRELRRLFPERVVRWMEDHPPALPRAPERARRRRLGLLLMGPRLRPMPDPRDLPVVVATRMSLSFPVLLSAVPLWRVDQSRAANQRANGAWRAWAREQAAAGDWDRVADAVQDGGAWPADAPRERAQAEQVWFSDGGVASNFPIHFFDASVPRRPTFGINLRPFHPDFREEVKLAGKPGDGLLDWFYELEKRPSRLGFDGRLGQFLGGIVRTMQNRVDEAQMRVPGYRERIVHVCMSADEGGMNLAMDDETIETLTRRGRLAAERLVEAYAVPPADDGGVTWDLHRWIRYRSTLSATVDLLATIDAGLRGAPEGGERTYAQLLADAGDVPPRSYAPTAGQRALAVELNERIAQLVALVEASGASLADDAPRPAPAARIVPQDLPADGT</sequence>
<keyword evidence="2" id="KW-0442">Lipid degradation</keyword>
<organism evidence="6 7">
    <name type="scientific">Conexibacter woesei (strain DSM 14684 / CCUG 47730 / CIP 108061 / JCM 11494 / NBRC 100937 / ID131577)</name>
    <dbReference type="NCBI Taxonomy" id="469383"/>
    <lineage>
        <taxon>Bacteria</taxon>
        <taxon>Bacillati</taxon>
        <taxon>Actinomycetota</taxon>
        <taxon>Thermoleophilia</taxon>
        <taxon>Solirubrobacterales</taxon>
        <taxon>Conexibacteraceae</taxon>
        <taxon>Conexibacter</taxon>
    </lineage>
</organism>
<dbReference type="STRING" id="469383.Cwoe_2994"/>
<dbReference type="OrthoDB" id="9770965at2"/>
<evidence type="ECO:0000313" key="7">
    <source>
        <dbReference type="Proteomes" id="UP000008229"/>
    </source>
</evidence>
<dbReference type="SUPFAM" id="SSF52151">
    <property type="entry name" value="FabD/lysophospholipase-like"/>
    <property type="match status" value="1"/>
</dbReference>
<dbReference type="Proteomes" id="UP000008229">
    <property type="component" value="Chromosome"/>
</dbReference>
<dbReference type="HOGENOM" id="CLU_026844_0_0_11"/>
<gene>
    <name evidence="6" type="ordered locus">Cwoe_2994</name>
</gene>
<feature type="region of interest" description="Disordered" evidence="3">
    <location>
        <begin position="643"/>
        <end position="666"/>
    </location>
</feature>
<feature type="active site" description="Nucleophile" evidence="2">
    <location>
        <position position="46"/>
    </location>
</feature>
<reference evidence="7" key="2">
    <citation type="submission" date="2010-01" db="EMBL/GenBank/DDBJ databases">
        <title>The complete genome of Conexibacter woesei DSM 14684.</title>
        <authorList>
            <consortium name="US DOE Joint Genome Institute (JGI-PGF)"/>
            <person name="Lucas S."/>
            <person name="Copeland A."/>
            <person name="Lapidus A."/>
            <person name="Glavina del Rio T."/>
            <person name="Dalin E."/>
            <person name="Tice H."/>
            <person name="Bruce D."/>
            <person name="Goodwin L."/>
            <person name="Pitluck S."/>
            <person name="Kyrpides N."/>
            <person name="Mavromatis K."/>
            <person name="Ivanova N."/>
            <person name="Mikhailova N."/>
            <person name="Chertkov O."/>
            <person name="Brettin T."/>
            <person name="Detter J.C."/>
            <person name="Han C."/>
            <person name="Larimer F."/>
            <person name="Land M."/>
            <person name="Hauser L."/>
            <person name="Markowitz V."/>
            <person name="Cheng J.-F."/>
            <person name="Hugenholtz P."/>
            <person name="Woyke T."/>
            <person name="Wu D."/>
            <person name="Pukall R."/>
            <person name="Steenblock K."/>
            <person name="Schneider S."/>
            <person name="Klenk H.-P."/>
            <person name="Eisen J.A."/>
        </authorList>
    </citation>
    <scope>NUCLEOTIDE SEQUENCE [LARGE SCALE GENOMIC DNA]</scope>
    <source>
        <strain evidence="7">DSM 14684 / CIP 108061 / JCM 11494 / NBRC 100937 / ID131577</strain>
    </source>
</reference>
<dbReference type="GO" id="GO:0016042">
    <property type="term" value="P:lipid catabolic process"/>
    <property type="evidence" value="ECO:0007669"/>
    <property type="project" value="UniProtKB-UniRule"/>
</dbReference>
<keyword evidence="4" id="KW-0812">Transmembrane</keyword>
<dbReference type="EMBL" id="CP001854">
    <property type="protein sequence ID" value="ADB51413.1"/>
    <property type="molecule type" value="Genomic_DNA"/>
</dbReference>